<sequence length="365" mass="39199">MTTVTFYARGDSATANNASLNITNTSQLPTTTLVFDSGANGDVLLDYVAPAGAGQLNGYDPDTTVSINGGPALQFRVEQTGYLPLNNGKVPDVAEGKEVVVISVGSGGTYQRYFFLTDGSGTLTLMNSFGNGAVPLDLTDTSPDDPVEVCFCEGTSILTKSGYRNTETLKAGDMVLNDAGQEVPILWIGRSVVTRDTMSRDPNRRPVRIPANAIAENVPSSDLFVSAQHRIVLEGSWCDLLFSEERILTPAKHLVGAIAEWVDPDADVAYFHILFDDHEILVSNGAPTESFQPALRAFNGISAEMRASLSAVVEPQRLKELFMRPDAMRSLNASEALTLIGALFAKPESMSQTQGVYPLQAVNSR</sequence>
<dbReference type="Pfam" id="PF13403">
    <property type="entry name" value="Hint_2"/>
    <property type="match status" value="1"/>
</dbReference>
<name>A0A1I6GZF5_9RHOB</name>
<keyword evidence="3" id="KW-1185">Reference proteome</keyword>
<dbReference type="OrthoDB" id="6305173at2"/>
<dbReference type="AlphaFoldDB" id="A0A1I6GZF5"/>
<evidence type="ECO:0000259" key="1">
    <source>
        <dbReference type="Pfam" id="PF13403"/>
    </source>
</evidence>
<organism evidence="2 3">
    <name type="scientific">Yoonia tamlensis</name>
    <dbReference type="NCBI Taxonomy" id="390270"/>
    <lineage>
        <taxon>Bacteria</taxon>
        <taxon>Pseudomonadati</taxon>
        <taxon>Pseudomonadota</taxon>
        <taxon>Alphaproteobacteria</taxon>
        <taxon>Rhodobacterales</taxon>
        <taxon>Paracoccaceae</taxon>
        <taxon>Yoonia</taxon>
    </lineage>
</organism>
<dbReference type="InterPro" id="IPR028992">
    <property type="entry name" value="Hedgehog/Intein_dom"/>
</dbReference>
<dbReference type="Proteomes" id="UP000199478">
    <property type="component" value="Unassembled WGS sequence"/>
</dbReference>
<proteinExistence type="predicted"/>
<evidence type="ECO:0000313" key="2">
    <source>
        <dbReference type="EMBL" id="SFR47574.1"/>
    </source>
</evidence>
<accession>A0A1I6GZF5</accession>
<reference evidence="3" key="1">
    <citation type="submission" date="2016-10" db="EMBL/GenBank/DDBJ databases">
        <authorList>
            <person name="Varghese N."/>
            <person name="Submissions S."/>
        </authorList>
    </citation>
    <scope>NUCLEOTIDE SEQUENCE [LARGE SCALE GENOMIC DNA]</scope>
    <source>
        <strain evidence="3">DSM 26879</strain>
    </source>
</reference>
<feature type="domain" description="Hedgehog/Intein (Hint)" evidence="1">
    <location>
        <begin position="149"/>
        <end position="293"/>
    </location>
</feature>
<dbReference type="SUPFAM" id="SSF51294">
    <property type="entry name" value="Hedgehog/intein (Hint) domain"/>
    <property type="match status" value="1"/>
</dbReference>
<dbReference type="EMBL" id="FOYP01000001">
    <property type="protein sequence ID" value="SFR47574.1"/>
    <property type="molecule type" value="Genomic_DNA"/>
</dbReference>
<evidence type="ECO:0000313" key="3">
    <source>
        <dbReference type="Proteomes" id="UP000199478"/>
    </source>
</evidence>
<dbReference type="RefSeq" id="WP_090200144.1">
    <property type="nucleotide sequence ID" value="NZ_FOYP01000001.1"/>
</dbReference>
<dbReference type="InterPro" id="IPR036844">
    <property type="entry name" value="Hint_dom_sf"/>
</dbReference>
<gene>
    <name evidence="2" type="ORF">SAMN04488005_2387</name>
</gene>
<dbReference type="STRING" id="390270.SAMN04488005_2387"/>
<protein>
    <submittedName>
        <fullName evidence="2">Hint domain-containing protein</fullName>
    </submittedName>
</protein>